<keyword evidence="4" id="KW-0732">Signal</keyword>
<dbReference type="GO" id="GO:0005509">
    <property type="term" value="F:calcium ion binding"/>
    <property type="evidence" value="ECO:0007669"/>
    <property type="project" value="UniProtKB-UniRule"/>
</dbReference>
<dbReference type="FunFam" id="2.60.40.60:FF:000081">
    <property type="entry name" value="protocadherin Fat 4"/>
    <property type="match status" value="1"/>
</dbReference>
<dbReference type="InterPro" id="IPR002126">
    <property type="entry name" value="Cadherin-like_dom"/>
</dbReference>
<feature type="domain" description="Cadherin" evidence="14">
    <location>
        <begin position="534"/>
        <end position="629"/>
    </location>
</feature>
<feature type="domain" description="Cadherin" evidence="14">
    <location>
        <begin position="319"/>
        <end position="423"/>
    </location>
</feature>
<feature type="domain" description="Cadherin" evidence="14">
    <location>
        <begin position="2243"/>
        <end position="2355"/>
    </location>
</feature>
<feature type="domain" description="Cadherin" evidence="14">
    <location>
        <begin position="1495"/>
        <end position="1607"/>
    </location>
</feature>
<feature type="domain" description="Cadherin" evidence="14">
    <location>
        <begin position="2026"/>
        <end position="2130"/>
    </location>
</feature>
<evidence type="ECO:0000313" key="15">
    <source>
        <dbReference type="Proteomes" id="UP000887566"/>
    </source>
</evidence>
<dbReference type="WBParaSite" id="PSAMB.scaffold25size111298.g888.t1">
    <property type="protein sequence ID" value="PSAMB.scaffold25size111298.g888.t1"/>
    <property type="gene ID" value="PSAMB.scaffold25size111298.g888"/>
</dbReference>
<evidence type="ECO:0000256" key="7">
    <source>
        <dbReference type="ARBA" id="ARBA00022889"/>
    </source>
</evidence>
<protein>
    <submittedName>
        <fullName evidence="16">Cadherin domain-containing protein</fullName>
    </submittedName>
</protein>
<feature type="compositionally biased region" description="Polar residues" evidence="12">
    <location>
        <begin position="2500"/>
        <end position="2509"/>
    </location>
</feature>
<evidence type="ECO:0000256" key="4">
    <source>
        <dbReference type="ARBA" id="ARBA00022729"/>
    </source>
</evidence>
<dbReference type="GO" id="GO:0007156">
    <property type="term" value="P:homophilic cell adhesion via plasma membrane adhesion molecules"/>
    <property type="evidence" value="ECO:0007669"/>
    <property type="project" value="InterPro"/>
</dbReference>
<feature type="domain" description="Cadherin" evidence="14">
    <location>
        <begin position="1711"/>
        <end position="1812"/>
    </location>
</feature>
<dbReference type="Pfam" id="PF00028">
    <property type="entry name" value="Cadherin"/>
    <property type="match status" value="18"/>
</dbReference>
<feature type="domain" description="Cadherin" evidence="14">
    <location>
        <begin position="1389"/>
        <end position="1494"/>
    </location>
</feature>
<dbReference type="FunFam" id="2.60.40.60:FF:000015">
    <property type="entry name" value="FAT atypical cadherin 1"/>
    <property type="match status" value="2"/>
</dbReference>
<name>A0A914VW89_9BILA</name>
<dbReference type="SUPFAM" id="SSF49313">
    <property type="entry name" value="Cadherin-like"/>
    <property type="match status" value="22"/>
</dbReference>
<feature type="domain" description="Cadherin" evidence="14">
    <location>
        <begin position="869"/>
        <end position="976"/>
    </location>
</feature>
<comment type="subcellular location">
    <subcellularLocation>
        <location evidence="1">Cell membrane</location>
        <topology evidence="1">Single-pass membrane protein</topology>
    </subcellularLocation>
</comment>
<keyword evidence="9 13" id="KW-0472">Membrane</keyword>
<feature type="domain" description="Cadherin" evidence="14">
    <location>
        <begin position="752"/>
        <end position="868"/>
    </location>
</feature>
<dbReference type="FunFam" id="2.60.40.60:FF:000033">
    <property type="entry name" value="FAT atypical cadherin 1"/>
    <property type="match status" value="1"/>
</dbReference>
<feature type="region of interest" description="Disordered" evidence="12">
    <location>
        <begin position="2461"/>
        <end position="2557"/>
    </location>
</feature>
<dbReference type="GO" id="GO:0005886">
    <property type="term" value="C:plasma membrane"/>
    <property type="evidence" value="ECO:0007669"/>
    <property type="project" value="UniProtKB-SubCell"/>
</dbReference>
<dbReference type="PROSITE" id="PS00232">
    <property type="entry name" value="CADHERIN_1"/>
    <property type="match status" value="7"/>
</dbReference>
<feature type="compositionally biased region" description="Polar residues" evidence="12">
    <location>
        <begin position="2434"/>
        <end position="2443"/>
    </location>
</feature>
<dbReference type="Proteomes" id="UP000887566">
    <property type="component" value="Unplaced"/>
</dbReference>
<feature type="domain" description="Cadherin" evidence="14">
    <location>
        <begin position="1181"/>
        <end position="1283"/>
    </location>
</feature>
<feature type="domain" description="Cadherin" evidence="14">
    <location>
        <begin position="1284"/>
        <end position="1388"/>
    </location>
</feature>
<dbReference type="PRINTS" id="PR00205">
    <property type="entry name" value="CADHERIN"/>
</dbReference>
<feature type="domain" description="Cadherin" evidence="14">
    <location>
        <begin position="631"/>
        <end position="739"/>
    </location>
</feature>
<reference evidence="16" key="1">
    <citation type="submission" date="2022-11" db="UniProtKB">
        <authorList>
            <consortium name="WormBaseParasite"/>
        </authorList>
    </citation>
    <scope>IDENTIFICATION</scope>
</reference>
<keyword evidence="5" id="KW-0677">Repeat</keyword>
<dbReference type="PANTHER" id="PTHR24026:SF126">
    <property type="entry name" value="PROTOCADHERIN FAT 4"/>
    <property type="match status" value="1"/>
</dbReference>
<sequence>MTTAAILSPRPIAFHRLRGIPRAGDDRLTLRAADRVEAPFHALQCGCFSGRLCKAGQKGYRRTDYPPTSMRRPVGVAREYGAAAVKASDPDCGVNANVRYALADHPSTKRVFSIDDATGTICLDAPLDFEQRRRYQLTVLAQDGGGLSSTALVDVHVEDRDDNAPIFYPSMYNISVRESEATGSPLLIVSATDKDEGLFGQITYRLSSPSPLFRIDARSGELYVQGQLFPDVYRLGVVATDGGGLSSVEAAAVNVAVLREGFVMDRTTGELLIVKYVDADERTSVLLNVQAAMGNPPSYNHTQVIIAIEDVNDNSPEFEMAIVKTTVREDQQPHEPFFAVQATDKDRHKNGEITYRLLSSEPVGPFLVRPLSGQISLTNPIDFEAVKFYRLVIGAIDGGIPPRSANITVELSVLDENDHPPKFSSDAYSVEIAENVQPMTNLVQVNASDQDGGPNGQLSFSLKDNGDGLFGILADSGWVYVRKSLDRETKAEHKLVATATDHGDPPKTSEVSITIVVKDVNDRAPNCTGVEPYTIVENGPANTLVGVIRATDPDLGENGTVFYRLDRSFGELFRIENSGEIYAKKPLDAETQNEYHIDVIAQDNGSPPLSTTCQIVIQVLDINDNAPYFILPHQNKVSIREEQPIGTEVVQVRASDPDQGANGTIVYSLVDNSVGSRIFRIDRKTGVITTAVVLDYESLALDPTGSLELTVKATDGGGLEATKTLVIEIVDVADKAKSGSVSLITGSDGSNENATIAFEVSESVLVGTKLGPLDRARAEQLGKIDADHIDGQLLDVTFDIVYGNSQGLFEIDRLSSVMYVVAKLDYETSPSHALRVARTDLSRPNLPVVSYLSVNVGVLEENDNAPEFPEDPVIFSVAEDAKEGLVVWRFNATDRDVGANGRLLYRIVEQTPEKSFDIESVTGELWLSKRLDREIVSDYLVIVEASDQSIDTTKRRSSRATARVYVTDVNDNVARFTSHNSAIVYEDEIVGYPFFFVVAKDDDWLDNGRVGYKLTSGNDAGYFAINQSTGALSLTKRLNRDSERSFRLGVEAYDHGQEPRSNRQILTVNVESMNEDAPRFQQSVYHANVSENVPAGTLLTRLTATDARGATLIFVLPTEGPFALDATTGNLVTAAPLDREQQHYYSFTVFVRDVKEEHRYDSATVIVQVTDLNDNEPVLASASCQSVSVFENIRYDALHRFVAYDNDTDINGLVTFSIEGGNDDAKFRMNASNGVLSCESLDREVKSAYNLTIVARDNGQPSLYNSCLFQVNVIDQNDMLPEFEKSAYEAQVPENTVGSVPILRLQTVDGDQGRNGQVLYGLVGESSEHFEIDSVTGDLFVVGGLDFERRNVYTLTVRATDKGVTEAKYSDVNVTLTVTDVNDNAPQFASVPIRVNLPTEVASGQVVVQASAFDKDSSGPNSAISYALTAPSTEFVIDSTTGAINAQRSMSMTEGANRYLLVTATDNGDPKLSSTGVVEIAFGSGNRHPMSIEFNQQVYKASLPESALGGQLVVMCLARRYSNGESDGITYNIVAGNELQAFGIENWSGKVFVADVDKMRSERSRRYNLLVEASASVANEGNGDAQRLAYAAVEIQVIDDNLLEPQFLQQRYSTSVSEAKSRGEFVIQVAASHRSAPEDAPLTYSIVKGNLDSAFTIDESGTVKTNVELDREIQDSYNLTVTATDSHQPPRIATTSVEVKVQDVNDNRPSFPPVRIVRVSEYTPVGTLLATVTANDVDADSALLYSFVPGVGEGAGMFDIDRLTGRIILAQPFDYERMVGYTLEIEVSDGLNTARTGLKILVNDENDNAPEFDQPFYQVSLPEDTPAESSIIQVHATDLDSAENGQITYRLVGNYSEEVIAAGFRINETSGAIYLEKTLRRGWTRRLLTLLVSATDGGTPQQSTINIVQVRIVSRSDKMQPKFDKDFYSFTISENATLHDVVGQLALANGHDINGLLYGVKSGDPDRMFRIGSDGSISLARTVDREQRDEYRLEISVHTKSNSVANSTATVLIRIEDVNDNIPSFSDPKMAIWLNESLTVGETVFRLSATDRDAGDNGRVVYEMTSGNELGLLALDRASGTMTLARPIKDTDPLFSRMVVRASDQGSPPKSTIASISVNIKSDAKSGPFFPVPLYLGRIPESAPIGTLVFTAKATDRQGKHLTKLHYSFEQLDDAEVMSAGNKSRLFSINQQTGELRTNAIFDYEQKSGYRLSVTVKDGAGRSAVVPGQVLIKGVDEYPPEFAQKSYVFKLPFDIKPGSIIGSIVASDKDAGADGQVTYSLKEPTAYFAINDATGVLTVEKSLKELSTKVSFPHTSRSARSTASEENLQKNHDTAPMVSVVYLTVVGSSGVNPAEGMRSEASIVLHLGFFSIESAENAAALDASVITVVSIILILLLVLVLLFLIFKLRRRKDKSLGRKAAPSAKSAAPMPKKQTSQHAGMYTPTTAQSVVTLASTDRDRLAPTFHCHPSPAKAGGKPRQTLPAPPLPPVGTMGNGRRPLNSTSGYSNKSSDEDDELRRLTSRSTDRSAREVHARSMPDSGIDVYPDEDNNSLGSSEVPSAREYLTSLGVTEPSAYQRHNINQVVAGGRVEALEMNDAAAARMADDDEADLNELIYSKVNQVLAEDGSLSGLSRPLPDASRLTLSTPPEPAFSSGGTLGRRLKVQQTQPSYQPLTQVFSEISRLRNGSERRPPMHYHSTPVHNAMDQQSPWTPNYATPSNSADVGAYSTLDSRADQNEVEIKI</sequence>
<feature type="compositionally biased region" description="Basic and acidic residues" evidence="12">
    <location>
        <begin position="2516"/>
        <end position="2536"/>
    </location>
</feature>
<evidence type="ECO:0000256" key="13">
    <source>
        <dbReference type="SAM" id="Phobius"/>
    </source>
</evidence>
<proteinExistence type="predicted"/>
<evidence type="ECO:0000256" key="5">
    <source>
        <dbReference type="ARBA" id="ARBA00022737"/>
    </source>
</evidence>
<dbReference type="FunFam" id="2.60.40.60:FF:000080">
    <property type="entry name" value="FAT atypical cadherin 1"/>
    <property type="match status" value="1"/>
</dbReference>
<keyword evidence="7" id="KW-0130">Cell adhesion</keyword>
<evidence type="ECO:0000256" key="12">
    <source>
        <dbReference type="SAM" id="MobiDB-lite"/>
    </source>
</evidence>
<dbReference type="FunFam" id="2.60.40.60:FF:000116">
    <property type="entry name" value="Dachsous cadherin-related 2"/>
    <property type="match status" value="2"/>
</dbReference>
<dbReference type="FunFam" id="2.60.40.60:FF:000020">
    <property type="entry name" value="Dachsous cadherin-related 1b"/>
    <property type="match status" value="4"/>
</dbReference>
<accession>A0A914VW89</accession>
<evidence type="ECO:0000256" key="1">
    <source>
        <dbReference type="ARBA" id="ARBA00004162"/>
    </source>
</evidence>
<keyword evidence="15" id="KW-1185">Reference proteome</keyword>
<feature type="region of interest" description="Disordered" evidence="12">
    <location>
        <begin position="2416"/>
        <end position="2443"/>
    </location>
</feature>
<dbReference type="SMART" id="SM00112">
    <property type="entry name" value="CA"/>
    <property type="match status" value="20"/>
</dbReference>
<dbReference type="GO" id="GO:0007411">
    <property type="term" value="P:axon guidance"/>
    <property type="evidence" value="ECO:0007669"/>
    <property type="project" value="UniProtKB-ARBA"/>
</dbReference>
<dbReference type="InterPro" id="IPR015919">
    <property type="entry name" value="Cadherin-like_sf"/>
</dbReference>
<feature type="domain" description="Cadherin" evidence="14">
    <location>
        <begin position="976"/>
        <end position="1080"/>
    </location>
</feature>
<evidence type="ECO:0000259" key="14">
    <source>
        <dbReference type="PROSITE" id="PS50268"/>
    </source>
</evidence>
<evidence type="ECO:0000256" key="11">
    <source>
        <dbReference type="PROSITE-ProRule" id="PRU00043"/>
    </source>
</evidence>
<evidence type="ECO:0000256" key="6">
    <source>
        <dbReference type="ARBA" id="ARBA00022837"/>
    </source>
</evidence>
<feature type="domain" description="Cadherin" evidence="14">
    <location>
        <begin position="1081"/>
        <end position="1179"/>
    </location>
</feature>
<keyword evidence="8 13" id="KW-1133">Transmembrane helix</keyword>
<evidence type="ECO:0000256" key="9">
    <source>
        <dbReference type="ARBA" id="ARBA00023136"/>
    </source>
</evidence>
<evidence type="ECO:0000256" key="8">
    <source>
        <dbReference type="ARBA" id="ARBA00022989"/>
    </source>
</evidence>
<evidence type="ECO:0000256" key="2">
    <source>
        <dbReference type="ARBA" id="ARBA00022475"/>
    </source>
</evidence>
<feature type="transmembrane region" description="Helical" evidence="13">
    <location>
        <begin position="2383"/>
        <end position="2406"/>
    </location>
</feature>
<feature type="domain" description="Cadherin" evidence="14">
    <location>
        <begin position="2131"/>
        <end position="2242"/>
    </location>
</feature>
<keyword evidence="6 11" id="KW-0106">Calcium</keyword>
<feature type="domain" description="Cadherin" evidence="14">
    <location>
        <begin position="1924"/>
        <end position="2025"/>
    </location>
</feature>
<feature type="domain" description="Cadherin" evidence="14">
    <location>
        <begin position="424"/>
        <end position="527"/>
    </location>
</feature>
<feature type="domain" description="Cadherin" evidence="14">
    <location>
        <begin position="85"/>
        <end position="167"/>
    </location>
</feature>
<feature type="domain" description="Cadherin" evidence="14">
    <location>
        <begin position="168"/>
        <end position="318"/>
    </location>
</feature>
<dbReference type="CDD" id="cd11304">
    <property type="entry name" value="Cadherin_repeat"/>
    <property type="match status" value="20"/>
</dbReference>
<evidence type="ECO:0000256" key="10">
    <source>
        <dbReference type="ARBA" id="ARBA00023180"/>
    </source>
</evidence>
<dbReference type="PANTHER" id="PTHR24026">
    <property type="entry name" value="FAT ATYPICAL CADHERIN-RELATED"/>
    <property type="match status" value="1"/>
</dbReference>
<dbReference type="GO" id="GO:0007163">
    <property type="term" value="P:establishment or maintenance of cell polarity"/>
    <property type="evidence" value="ECO:0007669"/>
    <property type="project" value="UniProtKB-ARBA"/>
</dbReference>
<keyword evidence="3 13" id="KW-0812">Transmembrane</keyword>
<dbReference type="GO" id="GO:0048729">
    <property type="term" value="P:tissue morphogenesis"/>
    <property type="evidence" value="ECO:0007669"/>
    <property type="project" value="UniProtKB-ARBA"/>
</dbReference>
<dbReference type="PROSITE" id="PS50268">
    <property type="entry name" value="CADHERIN_2"/>
    <property type="match status" value="21"/>
</dbReference>
<feature type="domain" description="Cadherin" evidence="14">
    <location>
        <begin position="1608"/>
        <end position="1711"/>
    </location>
</feature>
<dbReference type="FunFam" id="2.60.40.60:FF:000092">
    <property type="entry name" value="Protocadherin 8"/>
    <property type="match status" value="1"/>
</dbReference>
<dbReference type="InterPro" id="IPR020894">
    <property type="entry name" value="Cadherin_CS"/>
</dbReference>
<evidence type="ECO:0000256" key="3">
    <source>
        <dbReference type="ARBA" id="ARBA00022692"/>
    </source>
</evidence>
<keyword evidence="10" id="KW-0325">Glycoprotein</keyword>
<keyword evidence="2" id="KW-1003">Cell membrane</keyword>
<evidence type="ECO:0000313" key="16">
    <source>
        <dbReference type="WBParaSite" id="PSAMB.scaffold25size111298.g888.t1"/>
    </source>
</evidence>
<dbReference type="Gene3D" id="2.60.40.60">
    <property type="entry name" value="Cadherins"/>
    <property type="match status" value="22"/>
</dbReference>
<dbReference type="GO" id="GO:0009887">
    <property type="term" value="P:animal organ morphogenesis"/>
    <property type="evidence" value="ECO:0007669"/>
    <property type="project" value="UniProtKB-ARBA"/>
</dbReference>
<feature type="domain" description="Cadherin" evidence="14">
    <location>
        <begin position="1813"/>
        <end position="1923"/>
    </location>
</feature>
<feature type="compositionally biased region" description="Low complexity" evidence="12">
    <location>
        <begin position="2419"/>
        <end position="2433"/>
    </location>
</feature>
<organism evidence="15 16">
    <name type="scientific">Plectus sambesii</name>
    <dbReference type="NCBI Taxonomy" id="2011161"/>
    <lineage>
        <taxon>Eukaryota</taxon>
        <taxon>Metazoa</taxon>
        <taxon>Ecdysozoa</taxon>
        <taxon>Nematoda</taxon>
        <taxon>Chromadorea</taxon>
        <taxon>Plectida</taxon>
        <taxon>Plectina</taxon>
        <taxon>Plectoidea</taxon>
        <taxon>Plectidae</taxon>
        <taxon>Plectus</taxon>
    </lineage>
</organism>